<dbReference type="GO" id="GO:0016491">
    <property type="term" value="F:oxidoreductase activity"/>
    <property type="evidence" value="ECO:0007669"/>
    <property type="project" value="TreeGrafter"/>
</dbReference>
<evidence type="ECO:0000313" key="1">
    <source>
        <dbReference type="EMBL" id="ODS32845.1"/>
    </source>
</evidence>
<dbReference type="SMART" id="SM00567">
    <property type="entry name" value="EZ_HEAT"/>
    <property type="match status" value="3"/>
</dbReference>
<dbReference type="GO" id="GO:0016829">
    <property type="term" value="F:lyase activity"/>
    <property type="evidence" value="ECO:0007669"/>
    <property type="project" value="UniProtKB-KW"/>
</dbReference>
<organism evidence="1 2">
    <name type="scientific">Candidatus Scalindua rubra</name>
    <dbReference type="NCBI Taxonomy" id="1872076"/>
    <lineage>
        <taxon>Bacteria</taxon>
        <taxon>Pseudomonadati</taxon>
        <taxon>Planctomycetota</taxon>
        <taxon>Candidatus Brocadiia</taxon>
        <taxon>Candidatus Brocadiales</taxon>
        <taxon>Candidatus Scalinduaceae</taxon>
        <taxon>Candidatus Scalindua</taxon>
    </lineage>
</organism>
<dbReference type="Gene3D" id="1.25.10.10">
    <property type="entry name" value="Leucine-rich Repeat Variant"/>
    <property type="match status" value="1"/>
</dbReference>
<dbReference type="Proteomes" id="UP000094056">
    <property type="component" value="Unassembled WGS sequence"/>
</dbReference>
<dbReference type="Pfam" id="PF13646">
    <property type="entry name" value="HEAT_2"/>
    <property type="match status" value="1"/>
</dbReference>
<name>A0A1E3XB36_9BACT</name>
<dbReference type="AlphaFoldDB" id="A0A1E3XB36"/>
<dbReference type="PANTHER" id="PTHR12697:SF5">
    <property type="entry name" value="DEOXYHYPUSINE HYDROXYLASE"/>
    <property type="match status" value="1"/>
</dbReference>
<gene>
    <name evidence="1" type="ORF">SCARUB_02004</name>
</gene>
<dbReference type="SUPFAM" id="SSF48371">
    <property type="entry name" value="ARM repeat"/>
    <property type="match status" value="1"/>
</dbReference>
<evidence type="ECO:0000313" key="2">
    <source>
        <dbReference type="Proteomes" id="UP000094056"/>
    </source>
</evidence>
<dbReference type="PANTHER" id="PTHR12697">
    <property type="entry name" value="PBS LYASE HEAT-LIKE PROTEIN"/>
    <property type="match status" value="1"/>
</dbReference>
<reference evidence="1 2" key="1">
    <citation type="submission" date="2016-07" db="EMBL/GenBank/DDBJ databases">
        <title>Draft genome of Scalindua rubra, obtained from a brine-seawater interface in the Red Sea, sheds light on salt adaptation in anammox bacteria.</title>
        <authorList>
            <person name="Speth D.R."/>
            <person name="Lagkouvardos I."/>
            <person name="Wang Y."/>
            <person name="Qian P.-Y."/>
            <person name="Dutilh B.E."/>
            <person name="Jetten M.S."/>
        </authorList>
    </citation>
    <scope>NUCLEOTIDE SEQUENCE [LARGE SCALE GENOMIC DNA]</scope>
    <source>
        <strain evidence="1">BSI-1</strain>
    </source>
</reference>
<proteinExistence type="predicted"/>
<dbReference type="InterPro" id="IPR004155">
    <property type="entry name" value="PBS_lyase_HEAT"/>
</dbReference>
<sequence>MANRRSLKTDISFLEKISIGAIGTKKVFDDLKRLGYYPIELERGSMSFKIWKGIKIKRLRVPDLLCIKCGKRVESRAKTKLQISMSHSFASPDRGWDFGLNDDDFIALVSCEKIGEGPIDWKASDLVQYIQVKHLREAFKAKKVFMERPKGVEEGFETRVTWPCAVASSGGEIDEINKNRIKFRRNKDGRVISLSLAKKGIKLKPIVAEQESIKENQIIASVVPISNKFVCPKDKRVRDYIKLINSVSLSDRYAAAKALSHFEAGDVVDTLLEKMGDSKDHIYIRLEAAASVLKLGSTESLKFFKDVLNDEYLENRLEGVIILGEIRNKHSSKLLIQTLLDKEQNSEIRAGAAWALGELKSKETLEALVSVFDDINLDIRAESARSLFRLAELYGSDIIKYFPKGSEDARAGISWALSKSGNFFGEGSSCRDE</sequence>
<dbReference type="InterPro" id="IPR016024">
    <property type="entry name" value="ARM-type_fold"/>
</dbReference>
<keyword evidence="1" id="KW-0456">Lyase</keyword>
<protein>
    <submittedName>
        <fullName evidence="1">PBS lyase HEAT-like repeat protein</fullName>
    </submittedName>
</protein>
<dbReference type="InterPro" id="IPR011989">
    <property type="entry name" value="ARM-like"/>
</dbReference>
<accession>A0A1E3XB36</accession>
<comment type="caution">
    <text evidence="1">The sequence shown here is derived from an EMBL/GenBank/DDBJ whole genome shotgun (WGS) entry which is preliminary data.</text>
</comment>
<dbReference type="EMBL" id="MAYW01000046">
    <property type="protein sequence ID" value="ODS32845.1"/>
    <property type="molecule type" value="Genomic_DNA"/>
</dbReference>